<dbReference type="EnsemblMetazoa" id="XM_022802646">
    <property type="protein sequence ID" value="XP_022658381"/>
    <property type="gene ID" value="LOC111249155"/>
</dbReference>
<sequence>MVLNNTWYTGMDNKSDFDDRNRDMQRPEIAAAQAKGIGLLKDSTPSFVRTVVSECIRIVCGTRRTAEFDREDRWKSTLTDRVMKMVSSDCNGSDINSRAD</sequence>
<name>A0A7M7JZR1_VARDE</name>
<evidence type="ECO:0000313" key="2">
    <source>
        <dbReference type="Proteomes" id="UP000594260"/>
    </source>
</evidence>
<protein>
    <submittedName>
        <fullName evidence="1">Uncharacterized protein</fullName>
    </submittedName>
</protein>
<dbReference type="GeneID" id="111249155"/>
<proteinExistence type="predicted"/>
<organism evidence="1 2">
    <name type="scientific">Varroa destructor</name>
    <name type="common">Honeybee mite</name>
    <dbReference type="NCBI Taxonomy" id="109461"/>
    <lineage>
        <taxon>Eukaryota</taxon>
        <taxon>Metazoa</taxon>
        <taxon>Ecdysozoa</taxon>
        <taxon>Arthropoda</taxon>
        <taxon>Chelicerata</taxon>
        <taxon>Arachnida</taxon>
        <taxon>Acari</taxon>
        <taxon>Parasitiformes</taxon>
        <taxon>Mesostigmata</taxon>
        <taxon>Gamasina</taxon>
        <taxon>Dermanyssoidea</taxon>
        <taxon>Varroidae</taxon>
        <taxon>Varroa</taxon>
    </lineage>
</organism>
<dbReference type="InParanoid" id="A0A7M7JZR1"/>
<dbReference type="Proteomes" id="UP000594260">
    <property type="component" value="Unplaced"/>
</dbReference>
<reference evidence="1" key="1">
    <citation type="submission" date="2021-01" db="UniProtKB">
        <authorList>
            <consortium name="EnsemblMetazoa"/>
        </authorList>
    </citation>
    <scope>IDENTIFICATION</scope>
</reference>
<dbReference type="KEGG" id="vde:111249155"/>
<keyword evidence="2" id="KW-1185">Reference proteome</keyword>
<accession>A0A7M7JZR1</accession>
<dbReference type="RefSeq" id="XP_022658381.1">
    <property type="nucleotide sequence ID" value="XM_022802646.1"/>
</dbReference>
<dbReference type="AlphaFoldDB" id="A0A7M7JZR1"/>
<evidence type="ECO:0000313" key="1">
    <source>
        <dbReference type="EnsemblMetazoa" id="XP_022658381"/>
    </source>
</evidence>